<evidence type="ECO:0000313" key="2">
    <source>
        <dbReference type="Proteomes" id="UP000314983"/>
    </source>
</evidence>
<keyword evidence="2" id="KW-1185">Reference proteome</keyword>
<dbReference type="Ensembl" id="ENSEEET00000018224.2">
    <property type="protein sequence ID" value="ENSEEEP00000018024.1"/>
    <property type="gene ID" value="ENSEEEG00000008877.2"/>
</dbReference>
<protein>
    <submittedName>
        <fullName evidence="1">Uncharacterized protein</fullName>
    </submittedName>
</protein>
<name>A0A4W4F1J3_ELEEL</name>
<organism evidence="1 2">
    <name type="scientific">Electrophorus electricus</name>
    <name type="common">Electric eel</name>
    <name type="synonym">Gymnotus electricus</name>
    <dbReference type="NCBI Taxonomy" id="8005"/>
    <lineage>
        <taxon>Eukaryota</taxon>
        <taxon>Metazoa</taxon>
        <taxon>Chordata</taxon>
        <taxon>Craniata</taxon>
        <taxon>Vertebrata</taxon>
        <taxon>Euteleostomi</taxon>
        <taxon>Actinopterygii</taxon>
        <taxon>Neopterygii</taxon>
        <taxon>Teleostei</taxon>
        <taxon>Ostariophysi</taxon>
        <taxon>Gymnotiformes</taxon>
        <taxon>Gymnotoidei</taxon>
        <taxon>Gymnotidae</taxon>
        <taxon>Electrophorus</taxon>
    </lineage>
</organism>
<reference evidence="1" key="5">
    <citation type="submission" date="2025-09" db="UniProtKB">
        <authorList>
            <consortium name="Ensembl"/>
        </authorList>
    </citation>
    <scope>IDENTIFICATION</scope>
</reference>
<reference evidence="1" key="3">
    <citation type="submission" date="2020-05" db="EMBL/GenBank/DDBJ databases">
        <title>Electrophorus electricus (electric eel) genome, fEleEle1, primary haplotype.</title>
        <authorList>
            <person name="Myers G."/>
            <person name="Meyer A."/>
            <person name="Fedrigo O."/>
            <person name="Formenti G."/>
            <person name="Rhie A."/>
            <person name="Tracey A."/>
            <person name="Sims Y."/>
            <person name="Jarvis E.D."/>
        </authorList>
    </citation>
    <scope>NUCLEOTIDE SEQUENCE [LARGE SCALE GENOMIC DNA]</scope>
</reference>
<reference evidence="2" key="2">
    <citation type="journal article" date="2017" name="Sci. Adv.">
        <title>A tail of two voltages: Proteomic comparison of the three electric organs of the electric eel.</title>
        <authorList>
            <person name="Traeger L.L."/>
            <person name="Sabat G."/>
            <person name="Barrett-Wilt G.A."/>
            <person name="Wells G.B."/>
            <person name="Sussman M.R."/>
        </authorList>
    </citation>
    <scope>NUCLEOTIDE SEQUENCE [LARGE SCALE GENOMIC DNA]</scope>
</reference>
<dbReference type="AlphaFoldDB" id="A0A4W4F1J3"/>
<reference evidence="2" key="1">
    <citation type="journal article" date="2014" name="Science">
        <title>Nonhuman genetics. Genomic basis for the convergent evolution of electric organs.</title>
        <authorList>
            <person name="Gallant J.R."/>
            <person name="Traeger L.L."/>
            <person name="Volkening J.D."/>
            <person name="Moffett H."/>
            <person name="Chen P.H."/>
            <person name="Novina C.D."/>
            <person name="Phillips G.N.Jr."/>
            <person name="Anand R."/>
            <person name="Wells G.B."/>
            <person name="Pinch M."/>
            <person name="Guth R."/>
            <person name="Unguez G.A."/>
            <person name="Albert J.S."/>
            <person name="Zakon H.H."/>
            <person name="Samanta M.P."/>
            <person name="Sussman M.R."/>
        </authorList>
    </citation>
    <scope>NUCLEOTIDE SEQUENCE [LARGE SCALE GENOMIC DNA]</scope>
</reference>
<accession>A0A4W4F1J3</accession>
<sequence>IPQGLTLIWQKASGNKLGSSKTSTEPAEAQSLWLQTQDGMFGGAYRAWRRSGVVRDWGVGRACGPGNFQICHCT</sequence>
<proteinExistence type="predicted"/>
<dbReference type="Proteomes" id="UP000314983">
    <property type="component" value="Chromosome 24"/>
</dbReference>
<reference evidence="1" key="4">
    <citation type="submission" date="2025-08" db="UniProtKB">
        <authorList>
            <consortium name="Ensembl"/>
        </authorList>
    </citation>
    <scope>IDENTIFICATION</scope>
</reference>
<evidence type="ECO:0000313" key="1">
    <source>
        <dbReference type="Ensembl" id="ENSEEEP00000018024.1"/>
    </source>
</evidence>